<dbReference type="Pfam" id="PF07654">
    <property type="entry name" value="C1-set"/>
    <property type="match status" value="1"/>
</dbReference>
<evidence type="ECO:0000256" key="3">
    <source>
        <dbReference type="SAM" id="Phobius"/>
    </source>
</evidence>
<keyword evidence="2" id="KW-0393">Immunoglobulin domain</keyword>
<dbReference type="InterPro" id="IPR013783">
    <property type="entry name" value="Ig-like_fold"/>
</dbReference>
<dbReference type="PROSITE" id="PS00290">
    <property type="entry name" value="IG_MHC"/>
    <property type="match status" value="1"/>
</dbReference>
<dbReference type="GO" id="GO:0006955">
    <property type="term" value="P:immune response"/>
    <property type="evidence" value="ECO:0007669"/>
    <property type="project" value="TreeGrafter"/>
</dbReference>
<dbReference type="PANTHER" id="PTHR16675:SF191">
    <property type="entry name" value="CLASS I HISTOCOMPATIBILITY ANTIGEN, F10 ALPHA CHAIN-LIKE-RELATED"/>
    <property type="match status" value="1"/>
</dbReference>
<dbReference type="InterPro" id="IPR050208">
    <property type="entry name" value="MHC_class-I_related"/>
</dbReference>
<keyword evidence="3" id="KW-1133">Transmembrane helix</keyword>
<feature type="chain" id="PRO_5025499079" evidence="4">
    <location>
        <begin position="19"/>
        <end position="311"/>
    </location>
</feature>
<dbReference type="OMA" id="TKICACS"/>
<dbReference type="InParanoid" id="A0A672Q6T2"/>
<dbReference type="InterPro" id="IPR036179">
    <property type="entry name" value="Ig-like_dom_sf"/>
</dbReference>
<dbReference type="Gene3D" id="2.60.40.10">
    <property type="entry name" value="Immunoglobulins"/>
    <property type="match status" value="1"/>
</dbReference>
<dbReference type="PROSITE" id="PS50835">
    <property type="entry name" value="IG_LIKE"/>
    <property type="match status" value="1"/>
</dbReference>
<gene>
    <name evidence="6" type="primary">LOC107581852</name>
</gene>
<dbReference type="Gene3D" id="3.30.500.10">
    <property type="entry name" value="MHC class I-like antigen recognition-like"/>
    <property type="match status" value="1"/>
</dbReference>
<feature type="signal peptide" evidence="4">
    <location>
        <begin position="1"/>
        <end position="18"/>
    </location>
</feature>
<accession>A0A672Q6T2</accession>
<dbReference type="Ensembl" id="ENSSGRT00000076690.1">
    <property type="protein sequence ID" value="ENSSGRP00000072009.1"/>
    <property type="gene ID" value="ENSSGRG00000036754.1"/>
</dbReference>
<evidence type="ECO:0000256" key="2">
    <source>
        <dbReference type="ARBA" id="ARBA00023319"/>
    </source>
</evidence>
<evidence type="ECO:0000256" key="1">
    <source>
        <dbReference type="ARBA" id="ARBA00023180"/>
    </source>
</evidence>
<dbReference type="InterPro" id="IPR003006">
    <property type="entry name" value="Ig/MHC_CS"/>
</dbReference>
<dbReference type="InterPro" id="IPR003597">
    <property type="entry name" value="Ig_C1-set"/>
</dbReference>
<dbReference type="SMART" id="SM00407">
    <property type="entry name" value="IGc1"/>
    <property type="match status" value="1"/>
</dbReference>
<keyword evidence="3" id="KW-0472">Membrane</keyword>
<evidence type="ECO:0000313" key="6">
    <source>
        <dbReference type="Ensembl" id="ENSSGRP00000072009.1"/>
    </source>
</evidence>
<keyword evidence="4" id="KW-0732">Signal</keyword>
<dbReference type="Proteomes" id="UP000472262">
    <property type="component" value="Unassembled WGS sequence"/>
</dbReference>
<evidence type="ECO:0000313" key="7">
    <source>
        <dbReference type="Proteomes" id="UP000472262"/>
    </source>
</evidence>
<dbReference type="SUPFAM" id="SSF54452">
    <property type="entry name" value="MHC antigen-recognition domain"/>
    <property type="match status" value="1"/>
</dbReference>
<reference evidence="6" key="1">
    <citation type="submission" date="2025-08" db="UniProtKB">
        <authorList>
            <consortium name="Ensembl"/>
        </authorList>
    </citation>
    <scope>IDENTIFICATION</scope>
</reference>
<dbReference type="FunCoup" id="A0A672Q6T2">
    <property type="interactions" value="1"/>
</dbReference>
<name>A0A672Q6T2_SINGR</name>
<keyword evidence="7" id="KW-1185">Reference proteome</keyword>
<feature type="domain" description="Ig-like" evidence="5">
    <location>
        <begin position="178"/>
        <end position="266"/>
    </location>
</feature>
<protein>
    <submittedName>
        <fullName evidence="6">Major histocompatibility complex class I-related gene protein-like</fullName>
    </submittedName>
</protein>
<dbReference type="InterPro" id="IPR007110">
    <property type="entry name" value="Ig-like_dom"/>
</dbReference>
<dbReference type="AlphaFoldDB" id="A0A672Q6T2"/>
<evidence type="ECO:0000256" key="4">
    <source>
        <dbReference type="SAM" id="SignalP"/>
    </source>
</evidence>
<evidence type="ECO:0000259" key="5">
    <source>
        <dbReference type="PROSITE" id="PS50835"/>
    </source>
</evidence>
<keyword evidence="1" id="KW-0325">Glycoprotein</keyword>
<dbReference type="GO" id="GO:0005615">
    <property type="term" value="C:extracellular space"/>
    <property type="evidence" value="ECO:0007669"/>
    <property type="project" value="TreeGrafter"/>
</dbReference>
<dbReference type="PANTHER" id="PTHR16675">
    <property type="entry name" value="MHC CLASS I-RELATED"/>
    <property type="match status" value="1"/>
</dbReference>
<reference evidence="6" key="2">
    <citation type="submission" date="2025-09" db="UniProtKB">
        <authorList>
            <consortium name="Ensembl"/>
        </authorList>
    </citation>
    <scope>IDENTIFICATION</scope>
</reference>
<dbReference type="InterPro" id="IPR037055">
    <property type="entry name" value="MHC_I-like_Ag-recog_sf"/>
</dbReference>
<organism evidence="6 7">
    <name type="scientific">Sinocyclocheilus grahami</name>
    <name type="common">Dianchi golden-line fish</name>
    <name type="synonym">Barbus grahami</name>
    <dbReference type="NCBI Taxonomy" id="75366"/>
    <lineage>
        <taxon>Eukaryota</taxon>
        <taxon>Metazoa</taxon>
        <taxon>Chordata</taxon>
        <taxon>Craniata</taxon>
        <taxon>Vertebrata</taxon>
        <taxon>Euteleostomi</taxon>
        <taxon>Actinopterygii</taxon>
        <taxon>Neopterygii</taxon>
        <taxon>Teleostei</taxon>
        <taxon>Ostariophysi</taxon>
        <taxon>Cypriniformes</taxon>
        <taxon>Cyprinidae</taxon>
        <taxon>Cyprininae</taxon>
        <taxon>Sinocyclocheilus</taxon>
    </lineage>
</organism>
<feature type="transmembrane region" description="Helical" evidence="3">
    <location>
        <begin position="278"/>
        <end position="301"/>
    </location>
</feature>
<dbReference type="GO" id="GO:0009897">
    <property type="term" value="C:external side of plasma membrane"/>
    <property type="evidence" value="ECO:0007669"/>
    <property type="project" value="TreeGrafter"/>
</dbReference>
<sequence length="311" mass="35371">MDSLFQVFFLLFLPTAAPEGSHSLWLLATYIKGQTPFPEFSYVAMLDDVRVLYYNGETKTLHPRGNTTAEDDMMKYQTKICACSGVNTILKLYFSIKGVLALQRLVVCELRDDGEPGQMITRDNFTYQGSLNVSAQVLNIHVEFSMRRHEFLYQPFCIKTLKGYLEKRRNQVNRKVKPKVRLLQKQLSSGFRVSCLATGFYPRHINLTLFREGQPVADHEITGGDLLPNADGMYQMRKSLEINRAEKHTYTCSVTHLSLDNKLDVTLEFDHGEPFKSVIPSVLMVLALMLVFGVAAAIAAWKRQRAGMTRT</sequence>
<keyword evidence="3" id="KW-0812">Transmembrane</keyword>
<proteinExistence type="predicted"/>
<dbReference type="SUPFAM" id="SSF48726">
    <property type="entry name" value="Immunoglobulin"/>
    <property type="match status" value="1"/>
</dbReference>
<dbReference type="InterPro" id="IPR011162">
    <property type="entry name" value="MHC_I/II-like_Ag-recog"/>
</dbReference>